<keyword evidence="1" id="KW-0479">Metal-binding</keyword>
<dbReference type="Proteomes" id="UP001221142">
    <property type="component" value="Unassembled WGS sequence"/>
</dbReference>
<comment type="caution">
    <text evidence="6">The sequence shown here is derived from an EMBL/GenBank/DDBJ whole genome shotgun (WGS) entry which is preliminary data.</text>
</comment>
<proteinExistence type="predicted"/>
<accession>A0AAD7F8M8</accession>
<evidence type="ECO:0000256" key="2">
    <source>
        <dbReference type="ARBA" id="ARBA00022771"/>
    </source>
</evidence>
<evidence type="ECO:0000256" key="3">
    <source>
        <dbReference type="ARBA" id="ARBA00022833"/>
    </source>
</evidence>
<dbReference type="AlphaFoldDB" id="A0AAD7F8M8"/>
<keyword evidence="3" id="KW-0862">Zinc</keyword>
<keyword evidence="7" id="KW-1185">Reference proteome</keyword>
<dbReference type="SUPFAM" id="SSF144232">
    <property type="entry name" value="HIT/MYND zinc finger-like"/>
    <property type="match status" value="1"/>
</dbReference>
<evidence type="ECO:0000313" key="7">
    <source>
        <dbReference type="Proteomes" id="UP001221142"/>
    </source>
</evidence>
<name>A0AAD7F8M8_9AGAR</name>
<dbReference type="InterPro" id="IPR002893">
    <property type="entry name" value="Znf_MYND"/>
</dbReference>
<dbReference type="Pfam" id="PF01753">
    <property type="entry name" value="zf-MYND"/>
    <property type="match status" value="1"/>
</dbReference>
<dbReference type="Gene3D" id="6.10.140.2220">
    <property type="match status" value="1"/>
</dbReference>
<organism evidence="6 7">
    <name type="scientific">Roridomyces roridus</name>
    <dbReference type="NCBI Taxonomy" id="1738132"/>
    <lineage>
        <taxon>Eukaryota</taxon>
        <taxon>Fungi</taxon>
        <taxon>Dikarya</taxon>
        <taxon>Basidiomycota</taxon>
        <taxon>Agaricomycotina</taxon>
        <taxon>Agaricomycetes</taxon>
        <taxon>Agaricomycetidae</taxon>
        <taxon>Agaricales</taxon>
        <taxon>Marasmiineae</taxon>
        <taxon>Mycenaceae</taxon>
        <taxon>Roridomyces</taxon>
    </lineage>
</organism>
<keyword evidence="2 4" id="KW-0863">Zinc-finger</keyword>
<sequence>MHPSLRIENIAGLPVPTKLLAMSAARGVVADVDQLFHLMSESPQALRLILFPVFYVHLNVDDLPLLREQLKSVSTLTLIPDRIECALLSLGALGGLQNDFVPEARDEVWSSAWAWIQFLEDEMNAKIAPGVKSADAIRVIFLRLLTGFCSNPHPSPFTSQPRIREFLAAGWAAAANDPETSPLLLSCAPLFFFANSDMANPTHSREIIAGAGGTMNHLASLIVRTIPRILPPPTPASNPDPDFNLEHRKLTLISILKLADHPPLTNHLASHGIVDGLCQTLCAFGGSVTSNTSLVVSLTMSGLINNLDVFPSMTRVKEGLEAGLLRAVVLCACRQDARDFYARLEALLVSMIPQALVYHSVLSSMRAALNDVEPLTGSRAFRESKLFGVWQDFVRVTTDRLDLLARFDRGEIGRTRACDHIECTSPVKRDDDLKQCSGCRSAFYCSNTCQSQDWAGHKKRCSSLLEQGNKLAYLSSELKFLRAVLHHDYENARAEVTAKHSKALEKDPNALCAFVAFDYRRGLAVEITSGTASPNAEFTRYHGARVASSGGRLELHVMALNVGKDRTEWLVLPMRVEAEGSVTTH</sequence>
<dbReference type="PROSITE" id="PS50865">
    <property type="entry name" value="ZF_MYND_2"/>
    <property type="match status" value="1"/>
</dbReference>
<dbReference type="EMBL" id="JARKIF010000104">
    <property type="protein sequence ID" value="KAJ7604460.1"/>
    <property type="molecule type" value="Genomic_DNA"/>
</dbReference>
<dbReference type="GO" id="GO:0008270">
    <property type="term" value="F:zinc ion binding"/>
    <property type="evidence" value="ECO:0007669"/>
    <property type="project" value="UniProtKB-KW"/>
</dbReference>
<gene>
    <name evidence="6" type="ORF">FB45DRAFT_1070371</name>
</gene>
<evidence type="ECO:0000256" key="1">
    <source>
        <dbReference type="ARBA" id="ARBA00022723"/>
    </source>
</evidence>
<evidence type="ECO:0000256" key="4">
    <source>
        <dbReference type="PROSITE-ProRule" id="PRU00134"/>
    </source>
</evidence>
<evidence type="ECO:0000313" key="6">
    <source>
        <dbReference type="EMBL" id="KAJ7604460.1"/>
    </source>
</evidence>
<feature type="domain" description="MYND-type" evidence="5">
    <location>
        <begin position="423"/>
        <end position="461"/>
    </location>
</feature>
<protein>
    <recommendedName>
        <fullName evidence="5">MYND-type domain-containing protein</fullName>
    </recommendedName>
</protein>
<reference evidence="6" key="1">
    <citation type="submission" date="2023-03" db="EMBL/GenBank/DDBJ databases">
        <title>Massive genome expansion in bonnet fungi (Mycena s.s.) driven by repeated elements and novel gene families across ecological guilds.</title>
        <authorList>
            <consortium name="Lawrence Berkeley National Laboratory"/>
            <person name="Harder C.B."/>
            <person name="Miyauchi S."/>
            <person name="Viragh M."/>
            <person name="Kuo A."/>
            <person name="Thoen E."/>
            <person name="Andreopoulos B."/>
            <person name="Lu D."/>
            <person name="Skrede I."/>
            <person name="Drula E."/>
            <person name="Henrissat B."/>
            <person name="Morin E."/>
            <person name="Kohler A."/>
            <person name="Barry K."/>
            <person name="LaButti K."/>
            <person name="Morin E."/>
            <person name="Salamov A."/>
            <person name="Lipzen A."/>
            <person name="Mereny Z."/>
            <person name="Hegedus B."/>
            <person name="Baldrian P."/>
            <person name="Stursova M."/>
            <person name="Weitz H."/>
            <person name="Taylor A."/>
            <person name="Grigoriev I.V."/>
            <person name="Nagy L.G."/>
            <person name="Martin F."/>
            <person name="Kauserud H."/>
        </authorList>
    </citation>
    <scope>NUCLEOTIDE SEQUENCE</scope>
    <source>
        <strain evidence="6">9284</strain>
    </source>
</reference>
<evidence type="ECO:0000259" key="5">
    <source>
        <dbReference type="PROSITE" id="PS50865"/>
    </source>
</evidence>